<dbReference type="PANTHER" id="PTHR46254:SF11">
    <property type="entry name" value="SECRETED PROTEIN"/>
    <property type="match status" value="1"/>
</dbReference>
<dbReference type="AlphaFoldDB" id="Q9H3C0"/>
<sequence>MGLSIASHFGLLIKKVERNILFFFRRSLALCQAGVQWRYLSQLTAASASWVQAILCLSLPSSWDYRHMPPRPANFCILSRDGISPCWPGWSRSLDLVIRPPRPPKVLRLQA</sequence>
<proteinExistence type="evidence at transcript level"/>
<name>Q9H3C0_HUMAN</name>
<evidence type="ECO:0000313" key="1">
    <source>
        <dbReference type="EMBL" id="AAG35479.1"/>
    </source>
</evidence>
<dbReference type="PANTHER" id="PTHR46254">
    <property type="entry name" value="PROTEIN GVQW1-RELATED"/>
    <property type="match status" value="1"/>
</dbReference>
<dbReference type="PeptideAtlas" id="Q9H3C0"/>
<reference evidence="1" key="1">
    <citation type="submission" date="1999-02" db="EMBL/GenBank/DDBJ databases">
        <title>Functional prediction of the coding sequences of 75 new genes deduced by analysis of cDNA clones from human fetal liver.</title>
        <authorList>
            <person name="Zhang C."/>
            <person name="Yu Y."/>
            <person name="Zhang S."/>
            <person name="Wei H."/>
            <person name="Bi J."/>
            <person name="Zhou G."/>
            <person name="Dong C."/>
            <person name="Zai Y."/>
            <person name="Xu W."/>
            <person name="Gao F."/>
            <person name="Liu M."/>
            <person name="He F."/>
        </authorList>
    </citation>
    <scope>NUCLEOTIDE SEQUENCE</scope>
    <source>
        <tissue evidence="1">Liver</tissue>
    </source>
</reference>
<organism evidence="1">
    <name type="scientific">Homo sapiens</name>
    <name type="common">Human</name>
    <dbReference type="NCBI Taxonomy" id="9606"/>
    <lineage>
        <taxon>Eukaryota</taxon>
        <taxon>Metazoa</taxon>
        <taxon>Chordata</taxon>
        <taxon>Craniata</taxon>
        <taxon>Vertebrata</taxon>
        <taxon>Euteleostomi</taxon>
        <taxon>Mammalia</taxon>
        <taxon>Eutheria</taxon>
        <taxon>Euarchontoglires</taxon>
        <taxon>Primates</taxon>
        <taxon>Haplorrhini</taxon>
        <taxon>Catarrhini</taxon>
        <taxon>Hominidae</taxon>
        <taxon>Homo</taxon>
    </lineage>
</organism>
<accession>Q9H3C0</accession>
<dbReference type="EMBL" id="AF130051">
    <property type="protein sequence ID" value="AAG35479.1"/>
    <property type="molecule type" value="mRNA"/>
</dbReference>
<protein>
    <submittedName>
        <fullName evidence="1">PRO0898</fullName>
    </submittedName>
</protein>